<gene>
    <name evidence="1" type="ORF">HPB47_010029</name>
</gene>
<comment type="caution">
    <text evidence="1">The sequence shown here is derived from an EMBL/GenBank/DDBJ whole genome shotgun (WGS) entry which is preliminary data.</text>
</comment>
<keyword evidence="2" id="KW-1185">Reference proteome</keyword>
<sequence length="400" mass="42606">MNRPRAPTRDFFEPILPVFGQGGVSSPAPGLSAGASSRAGPGPGLRSGASSRARPGAGPIRGESRRAGPGSGKTACQRARVGPGLKNIDFDQATDQSATGSSKDHATITVSSTASLRNFTIVCHGLPRRLAAPADTLVRALLQHQDRNVLEILWNVVDCQLNGSDFYYCPENARPSDVRWYQEAASDARLVARVVARMLNRLVNNYDYDLTRVHFIGFGLGAHVGGFVAHELGYTGNVLGRLTALDAASPLFESRGLSRLSPSSALRVEAVHTGGARPCGLSMAGPLGTLDIYVNGGERQPHCKSDRMCSHLAALGYYAQSVEKCLVDAVSTPLPGYWTDITGIVNVRRSSLRCLRLSSSDSVTVGTSKSASIVAQWTLVVTLHTLLVTCWELAHITALF</sequence>
<evidence type="ECO:0000313" key="2">
    <source>
        <dbReference type="Proteomes" id="UP000805193"/>
    </source>
</evidence>
<dbReference type="Proteomes" id="UP000805193">
    <property type="component" value="Unassembled WGS sequence"/>
</dbReference>
<name>A0AC60P067_IXOPE</name>
<proteinExistence type="predicted"/>
<organism evidence="1 2">
    <name type="scientific">Ixodes persulcatus</name>
    <name type="common">Taiga tick</name>
    <dbReference type="NCBI Taxonomy" id="34615"/>
    <lineage>
        <taxon>Eukaryota</taxon>
        <taxon>Metazoa</taxon>
        <taxon>Ecdysozoa</taxon>
        <taxon>Arthropoda</taxon>
        <taxon>Chelicerata</taxon>
        <taxon>Arachnida</taxon>
        <taxon>Acari</taxon>
        <taxon>Parasitiformes</taxon>
        <taxon>Ixodida</taxon>
        <taxon>Ixodoidea</taxon>
        <taxon>Ixodidae</taxon>
        <taxon>Ixodinae</taxon>
        <taxon>Ixodes</taxon>
    </lineage>
</organism>
<evidence type="ECO:0000313" key="1">
    <source>
        <dbReference type="EMBL" id="KAG0412838.1"/>
    </source>
</evidence>
<accession>A0AC60P067</accession>
<reference evidence="1 2" key="1">
    <citation type="journal article" date="2020" name="Cell">
        <title>Large-Scale Comparative Analyses of Tick Genomes Elucidate Their Genetic Diversity and Vector Capacities.</title>
        <authorList>
            <consortium name="Tick Genome and Microbiome Consortium (TIGMIC)"/>
            <person name="Jia N."/>
            <person name="Wang J."/>
            <person name="Shi W."/>
            <person name="Du L."/>
            <person name="Sun Y."/>
            <person name="Zhan W."/>
            <person name="Jiang J.F."/>
            <person name="Wang Q."/>
            <person name="Zhang B."/>
            <person name="Ji P."/>
            <person name="Bell-Sakyi L."/>
            <person name="Cui X.M."/>
            <person name="Yuan T.T."/>
            <person name="Jiang B.G."/>
            <person name="Yang W.F."/>
            <person name="Lam T.T."/>
            <person name="Chang Q.C."/>
            <person name="Ding S.J."/>
            <person name="Wang X.J."/>
            <person name="Zhu J.G."/>
            <person name="Ruan X.D."/>
            <person name="Zhao L."/>
            <person name="Wei J.T."/>
            <person name="Ye R.Z."/>
            <person name="Que T.C."/>
            <person name="Du C.H."/>
            <person name="Zhou Y.H."/>
            <person name="Cheng J.X."/>
            <person name="Dai P.F."/>
            <person name="Guo W.B."/>
            <person name="Han X.H."/>
            <person name="Huang E.J."/>
            <person name="Li L.F."/>
            <person name="Wei W."/>
            <person name="Gao Y.C."/>
            <person name="Liu J.Z."/>
            <person name="Shao H.Z."/>
            <person name="Wang X."/>
            <person name="Wang C.C."/>
            <person name="Yang T.C."/>
            <person name="Huo Q.B."/>
            <person name="Li W."/>
            <person name="Chen H.Y."/>
            <person name="Chen S.E."/>
            <person name="Zhou L.G."/>
            <person name="Ni X.B."/>
            <person name="Tian J.H."/>
            <person name="Sheng Y."/>
            <person name="Liu T."/>
            <person name="Pan Y.S."/>
            <person name="Xia L.Y."/>
            <person name="Li J."/>
            <person name="Zhao F."/>
            <person name="Cao W.C."/>
        </authorList>
    </citation>
    <scope>NUCLEOTIDE SEQUENCE [LARGE SCALE GENOMIC DNA]</scope>
    <source>
        <strain evidence="1">Iper-2018</strain>
    </source>
</reference>
<dbReference type="EMBL" id="JABSTQ010011319">
    <property type="protein sequence ID" value="KAG0412838.1"/>
    <property type="molecule type" value="Genomic_DNA"/>
</dbReference>
<protein>
    <submittedName>
        <fullName evidence="1">Uncharacterized protein</fullName>
    </submittedName>
</protein>